<protein>
    <submittedName>
        <fullName evidence="1">Uncharacterized protein</fullName>
    </submittedName>
</protein>
<proteinExistence type="predicted"/>
<gene>
    <name evidence="1" type="ORF">WJX73_003663</name>
</gene>
<keyword evidence="2" id="KW-1185">Reference proteome</keyword>
<organism evidence="1 2">
    <name type="scientific">Symbiochloris irregularis</name>
    <dbReference type="NCBI Taxonomy" id="706552"/>
    <lineage>
        <taxon>Eukaryota</taxon>
        <taxon>Viridiplantae</taxon>
        <taxon>Chlorophyta</taxon>
        <taxon>core chlorophytes</taxon>
        <taxon>Trebouxiophyceae</taxon>
        <taxon>Trebouxiales</taxon>
        <taxon>Trebouxiaceae</taxon>
        <taxon>Symbiochloris</taxon>
    </lineage>
</organism>
<comment type="caution">
    <text evidence="1">The sequence shown here is derived from an EMBL/GenBank/DDBJ whole genome shotgun (WGS) entry which is preliminary data.</text>
</comment>
<dbReference type="AlphaFoldDB" id="A0AAW1NSA8"/>
<evidence type="ECO:0000313" key="2">
    <source>
        <dbReference type="Proteomes" id="UP001465755"/>
    </source>
</evidence>
<sequence length="138" mass="15629">MAQQRRHRKVVPPRTAHLLSDLPACRRQLQDLLCRAMDLQASTANVQDAWEELVWKAENWSELLKALQRTSHHIQEISDNEDAAAMAKRADDLIGLHVLFFVCVPPQPQGQDVLRILKQLPEKKLYALCCGDVAASLI</sequence>
<dbReference type="EMBL" id="JALJOQ010000114">
    <property type="protein sequence ID" value="KAK9796671.1"/>
    <property type="molecule type" value="Genomic_DNA"/>
</dbReference>
<reference evidence="1 2" key="1">
    <citation type="journal article" date="2024" name="Nat. Commun.">
        <title>Phylogenomics reveals the evolutionary origins of lichenization in chlorophyte algae.</title>
        <authorList>
            <person name="Puginier C."/>
            <person name="Libourel C."/>
            <person name="Otte J."/>
            <person name="Skaloud P."/>
            <person name="Haon M."/>
            <person name="Grisel S."/>
            <person name="Petersen M."/>
            <person name="Berrin J.G."/>
            <person name="Delaux P.M."/>
            <person name="Dal Grande F."/>
            <person name="Keller J."/>
        </authorList>
    </citation>
    <scope>NUCLEOTIDE SEQUENCE [LARGE SCALE GENOMIC DNA]</scope>
    <source>
        <strain evidence="1 2">SAG 2036</strain>
    </source>
</reference>
<name>A0AAW1NSA8_9CHLO</name>
<dbReference type="Proteomes" id="UP001465755">
    <property type="component" value="Unassembled WGS sequence"/>
</dbReference>
<evidence type="ECO:0000313" key="1">
    <source>
        <dbReference type="EMBL" id="KAK9796671.1"/>
    </source>
</evidence>
<accession>A0AAW1NSA8</accession>